<dbReference type="Proteomes" id="UP000272942">
    <property type="component" value="Unassembled WGS sequence"/>
</dbReference>
<reference evidence="1 2" key="2">
    <citation type="submission" date="2018-11" db="EMBL/GenBank/DDBJ databases">
        <authorList>
            <consortium name="Pathogen Informatics"/>
        </authorList>
    </citation>
    <scope>NUCLEOTIDE SEQUENCE [LARGE SCALE GENOMIC DNA]</scope>
    <source>
        <strain evidence="1 2">Egypt</strain>
    </source>
</reference>
<name>A0A183B146_9TREM</name>
<protein>
    <submittedName>
        <fullName evidence="3">Dynein_C domain-containing protein</fullName>
    </submittedName>
</protein>
<dbReference type="WBParaSite" id="ECPE_0001296901-mRNA-1">
    <property type="protein sequence ID" value="ECPE_0001296901-mRNA-1"/>
    <property type="gene ID" value="ECPE_0001296901"/>
</dbReference>
<sequence>MVTGDPCIDLEPIIMFLDRFSWVYSFRWISSTVRDKHIYDLESALHKIPISWIEPLKGASMEDLKDLVRGTSENNNYPWPSDLQQFAAECRRFTRLISQNVCIPPTWLSKSTVSFNRTTNCVDFVPDLASFEPRTTGILYMTPKKSHEVARMTAFLQSLLFEQTDLLGVETVTEQDVKATDGNVCLTGTFQTGSLLHQSGSNMPMKHGM</sequence>
<dbReference type="OrthoDB" id="17366at2759"/>
<dbReference type="AlphaFoldDB" id="A0A183B146"/>
<organism evidence="3">
    <name type="scientific">Echinostoma caproni</name>
    <dbReference type="NCBI Taxonomy" id="27848"/>
    <lineage>
        <taxon>Eukaryota</taxon>
        <taxon>Metazoa</taxon>
        <taxon>Spiralia</taxon>
        <taxon>Lophotrochozoa</taxon>
        <taxon>Platyhelminthes</taxon>
        <taxon>Trematoda</taxon>
        <taxon>Digenea</taxon>
        <taxon>Plagiorchiida</taxon>
        <taxon>Echinostomata</taxon>
        <taxon>Echinostomatoidea</taxon>
        <taxon>Echinostomatidae</taxon>
        <taxon>Echinostoma</taxon>
    </lineage>
</organism>
<evidence type="ECO:0000313" key="1">
    <source>
        <dbReference type="EMBL" id="VDP90204.1"/>
    </source>
</evidence>
<proteinExistence type="predicted"/>
<gene>
    <name evidence="1" type="ORF">ECPE_LOCUS12932</name>
</gene>
<keyword evidence="2" id="KW-1185">Reference proteome</keyword>
<dbReference type="EMBL" id="UZAN01053931">
    <property type="protein sequence ID" value="VDP90204.1"/>
    <property type="molecule type" value="Genomic_DNA"/>
</dbReference>
<evidence type="ECO:0000313" key="2">
    <source>
        <dbReference type="Proteomes" id="UP000272942"/>
    </source>
</evidence>
<accession>A0A183B146</accession>
<reference evidence="3" key="1">
    <citation type="submission" date="2016-06" db="UniProtKB">
        <authorList>
            <consortium name="WormBaseParasite"/>
        </authorList>
    </citation>
    <scope>IDENTIFICATION</scope>
</reference>
<evidence type="ECO:0000313" key="3">
    <source>
        <dbReference type="WBParaSite" id="ECPE_0001296901-mRNA-1"/>
    </source>
</evidence>